<dbReference type="STRING" id="571298.SAMN04488026_108426"/>
<feature type="domain" description="HTH-like" evidence="1">
    <location>
        <begin position="17"/>
        <end position="53"/>
    </location>
</feature>
<evidence type="ECO:0000259" key="1">
    <source>
        <dbReference type="Pfam" id="PF13276"/>
    </source>
</evidence>
<name>A0A1G9JXZ8_9RHOB</name>
<dbReference type="AlphaFoldDB" id="A0A1G9JXZ8"/>
<dbReference type="RefSeq" id="WP_425284504.1">
    <property type="nucleotide sequence ID" value="NZ_FNEK01000084.1"/>
</dbReference>
<reference evidence="2 3" key="1">
    <citation type="submission" date="2016-10" db="EMBL/GenBank/DDBJ databases">
        <authorList>
            <person name="de Groot N.N."/>
        </authorList>
    </citation>
    <scope>NUCLEOTIDE SEQUENCE [LARGE SCALE GENOMIC DNA]</scope>
    <source>
        <strain evidence="2 3">DSM 25294</strain>
    </source>
</reference>
<organism evidence="2 3">
    <name type="scientific">Aliiruegeria lutimaris</name>
    <dbReference type="NCBI Taxonomy" id="571298"/>
    <lineage>
        <taxon>Bacteria</taxon>
        <taxon>Pseudomonadati</taxon>
        <taxon>Pseudomonadota</taxon>
        <taxon>Alphaproteobacteria</taxon>
        <taxon>Rhodobacterales</taxon>
        <taxon>Roseobacteraceae</taxon>
        <taxon>Aliiruegeria</taxon>
    </lineage>
</organism>
<sequence length="55" mass="6428">MIGLARSSMQYRAVEQNDDELRLAMIRLAKSHGRYGYRKVAELLRVEGWHVNHMA</sequence>
<protein>
    <submittedName>
        <fullName evidence="2">HTH-like domain-containing protein</fullName>
    </submittedName>
</protein>
<proteinExistence type="predicted"/>
<evidence type="ECO:0000313" key="3">
    <source>
        <dbReference type="Proteomes" id="UP000199382"/>
    </source>
</evidence>
<keyword evidence="3" id="KW-1185">Reference proteome</keyword>
<dbReference type="EMBL" id="FNEK01000084">
    <property type="protein sequence ID" value="SDL42292.1"/>
    <property type="molecule type" value="Genomic_DNA"/>
</dbReference>
<gene>
    <name evidence="2" type="ORF">SAMN04488026_108426</name>
</gene>
<dbReference type="InterPro" id="IPR025948">
    <property type="entry name" value="HTH-like_dom"/>
</dbReference>
<accession>A0A1G9JXZ8</accession>
<dbReference type="Pfam" id="PF13276">
    <property type="entry name" value="HTH_21"/>
    <property type="match status" value="1"/>
</dbReference>
<dbReference type="Proteomes" id="UP000199382">
    <property type="component" value="Unassembled WGS sequence"/>
</dbReference>
<evidence type="ECO:0000313" key="2">
    <source>
        <dbReference type="EMBL" id="SDL42292.1"/>
    </source>
</evidence>